<keyword evidence="2" id="KW-1185">Reference proteome</keyword>
<organism evidence="1 2">
    <name type="scientific">Cyclocybe aegerita</name>
    <name type="common">Black poplar mushroom</name>
    <name type="synonym">Agrocybe aegerita</name>
    <dbReference type="NCBI Taxonomy" id="1973307"/>
    <lineage>
        <taxon>Eukaryota</taxon>
        <taxon>Fungi</taxon>
        <taxon>Dikarya</taxon>
        <taxon>Basidiomycota</taxon>
        <taxon>Agaricomycotina</taxon>
        <taxon>Agaricomycetes</taxon>
        <taxon>Agaricomycetidae</taxon>
        <taxon>Agaricales</taxon>
        <taxon>Agaricineae</taxon>
        <taxon>Bolbitiaceae</taxon>
        <taxon>Cyclocybe</taxon>
    </lineage>
</organism>
<dbReference type="EMBL" id="CACVBS010000047">
    <property type="protein sequence ID" value="CAA7265188.1"/>
    <property type="molecule type" value="Genomic_DNA"/>
</dbReference>
<sequence>MSFWIRSADFLVSFPKRRSVTTLLSVTYLVRPNASRTCQFARFRSESIPVYPCRYVLPILMIQHDLCHTAQLQSILDEGRPHSDGGIQRRSFDVPDASFVLPISHRKQMDSLWDKVLLTQPTSEQI</sequence>
<evidence type="ECO:0000313" key="1">
    <source>
        <dbReference type="EMBL" id="CAA7265188.1"/>
    </source>
</evidence>
<name>A0A8S0W6W2_CYCAE</name>
<evidence type="ECO:0000313" key="2">
    <source>
        <dbReference type="Proteomes" id="UP000467700"/>
    </source>
</evidence>
<dbReference type="AlphaFoldDB" id="A0A8S0W6W2"/>
<comment type="caution">
    <text evidence="1">The sequence shown here is derived from an EMBL/GenBank/DDBJ whole genome shotgun (WGS) entry which is preliminary data.</text>
</comment>
<reference evidence="1 2" key="1">
    <citation type="submission" date="2020-01" db="EMBL/GenBank/DDBJ databases">
        <authorList>
            <person name="Gupta K D."/>
        </authorList>
    </citation>
    <scope>NUCLEOTIDE SEQUENCE [LARGE SCALE GENOMIC DNA]</scope>
</reference>
<gene>
    <name evidence="1" type="ORF">AAE3_LOCUS7372</name>
</gene>
<accession>A0A8S0W6W2</accession>
<dbReference type="Proteomes" id="UP000467700">
    <property type="component" value="Unassembled WGS sequence"/>
</dbReference>
<proteinExistence type="predicted"/>
<protein>
    <submittedName>
        <fullName evidence="1">Uncharacterized protein</fullName>
    </submittedName>
</protein>